<dbReference type="Gene3D" id="3.20.20.450">
    <property type="entry name" value="EAL domain"/>
    <property type="match status" value="1"/>
</dbReference>
<dbReference type="EMBL" id="FXUB01000001">
    <property type="protein sequence ID" value="SMP05396.1"/>
    <property type="molecule type" value="Genomic_DNA"/>
</dbReference>
<proteinExistence type="predicted"/>
<comment type="caution">
    <text evidence="3">The sequence shown here is derived from an EMBL/GenBank/DDBJ whole genome shotgun (WGS) entry which is preliminary data.</text>
</comment>
<evidence type="ECO:0000259" key="1">
    <source>
        <dbReference type="PROSITE" id="PS50883"/>
    </source>
</evidence>
<dbReference type="InterPro" id="IPR050706">
    <property type="entry name" value="Cyclic-di-GMP_PDE-like"/>
</dbReference>
<dbReference type="Pfam" id="PF00563">
    <property type="entry name" value="EAL"/>
    <property type="match status" value="1"/>
</dbReference>
<dbReference type="Gene3D" id="3.30.70.270">
    <property type="match status" value="1"/>
</dbReference>
<dbReference type="InterPro" id="IPR001633">
    <property type="entry name" value="EAL_dom"/>
</dbReference>
<evidence type="ECO:0000313" key="4">
    <source>
        <dbReference type="Proteomes" id="UP001157911"/>
    </source>
</evidence>
<dbReference type="InterPro" id="IPR043128">
    <property type="entry name" value="Rev_trsase/Diguanyl_cyclase"/>
</dbReference>
<dbReference type="PANTHER" id="PTHR33121:SF71">
    <property type="entry name" value="OXYGEN SENSOR PROTEIN DOSP"/>
    <property type="match status" value="1"/>
</dbReference>
<dbReference type="SMART" id="SM00267">
    <property type="entry name" value="GGDEF"/>
    <property type="match status" value="1"/>
</dbReference>
<dbReference type="SUPFAM" id="SSF141868">
    <property type="entry name" value="EAL domain-like"/>
    <property type="match status" value="1"/>
</dbReference>
<gene>
    <name evidence="3" type="ORF">SAMN06265339_0296</name>
</gene>
<protein>
    <submittedName>
        <fullName evidence="3">Diguanylate cyclase (GGDEF) domain-containing protein</fullName>
    </submittedName>
</protein>
<dbReference type="InterPro" id="IPR000160">
    <property type="entry name" value="GGDEF_dom"/>
</dbReference>
<dbReference type="CDD" id="cd01949">
    <property type="entry name" value="GGDEF"/>
    <property type="match status" value="1"/>
</dbReference>
<keyword evidence="4" id="KW-1185">Reference proteome</keyword>
<dbReference type="InterPro" id="IPR035919">
    <property type="entry name" value="EAL_sf"/>
</dbReference>
<dbReference type="PANTHER" id="PTHR33121">
    <property type="entry name" value="CYCLIC DI-GMP PHOSPHODIESTERASE PDEF"/>
    <property type="match status" value="1"/>
</dbReference>
<dbReference type="PROSITE" id="PS50883">
    <property type="entry name" value="EAL"/>
    <property type="match status" value="1"/>
</dbReference>
<organism evidence="3 4">
    <name type="scientific">Desulfurobacterium pacificum</name>
    <dbReference type="NCBI Taxonomy" id="240166"/>
    <lineage>
        <taxon>Bacteria</taxon>
        <taxon>Pseudomonadati</taxon>
        <taxon>Aquificota</taxon>
        <taxon>Aquificia</taxon>
        <taxon>Desulfurobacteriales</taxon>
        <taxon>Desulfurobacteriaceae</taxon>
        <taxon>Desulfurobacterium</taxon>
    </lineage>
</organism>
<accession>A0ABY1NB93</accession>
<dbReference type="SMART" id="SM00052">
    <property type="entry name" value="EAL"/>
    <property type="match status" value="1"/>
</dbReference>
<sequence length="406" mass="46384">MVDELTGLLSRKTFFEHLSKIPIEQSFTICLFDIDDFKFVNFTHGYTVGDKILKAVALQIQKAFKLYSSNFTIARTGADQFGVIIFDEIPKVRIEELFNRYLKLLEFKKGNDFIRLTISGGVSGGRGKGEVIFSQAENALFSAKSAGKNMITFYENFAAYDMEKFKEVRYKLVQAIKKKSIKPYFQPIVSLRTGRIFGYEVLSRIFLDTEVLSGDYVFLVADSLALTPEIDKILFLNAIKFFGEYKLFFNLSMKYFFKELNTIFEIARKYSLDLSNVIFEITESQKLLQEKTAISIFTMFKEFKAGIAVDDFGAGYSNFMYLKKFPADVVKIDGAFIKNAKNNIKDLSIVKTIVDVAKVHNLRTLAEFIEDEETYQVMKDVGVSLGQGWFIGKPSPEPMEVKINIK</sequence>
<name>A0ABY1NB93_9BACT</name>
<dbReference type="Pfam" id="PF00990">
    <property type="entry name" value="GGDEF"/>
    <property type="match status" value="1"/>
</dbReference>
<evidence type="ECO:0000259" key="2">
    <source>
        <dbReference type="PROSITE" id="PS50887"/>
    </source>
</evidence>
<dbReference type="Proteomes" id="UP001157911">
    <property type="component" value="Unassembled WGS sequence"/>
</dbReference>
<dbReference type="CDD" id="cd01948">
    <property type="entry name" value="EAL"/>
    <property type="match status" value="1"/>
</dbReference>
<dbReference type="NCBIfam" id="TIGR00254">
    <property type="entry name" value="GGDEF"/>
    <property type="match status" value="1"/>
</dbReference>
<evidence type="ECO:0000313" key="3">
    <source>
        <dbReference type="EMBL" id="SMP05396.1"/>
    </source>
</evidence>
<feature type="domain" description="EAL" evidence="1">
    <location>
        <begin position="165"/>
        <end position="406"/>
    </location>
</feature>
<dbReference type="SUPFAM" id="SSF55073">
    <property type="entry name" value="Nucleotide cyclase"/>
    <property type="match status" value="1"/>
</dbReference>
<feature type="domain" description="GGDEF" evidence="2">
    <location>
        <begin position="25"/>
        <end position="156"/>
    </location>
</feature>
<dbReference type="InterPro" id="IPR029787">
    <property type="entry name" value="Nucleotide_cyclase"/>
</dbReference>
<reference evidence="3 4" key="1">
    <citation type="submission" date="2017-05" db="EMBL/GenBank/DDBJ databases">
        <authorList>
            <person name="Varghese N."/>
            <person name="Submissions S."/>
        </authorList>
    </citation>
    <scope>NUCLEOTIDE SEQUENCE [LARGE SCALE GENOMIC DNA]</scope>
    <source>
        <strain evidence="3 4">DSM 15522</strain>
    </source>
</reference>
<dbReference type="RefSeq" id="WP_283399803.1">
    <property type="nucleotide sequence ID" value="NZ_FXUB01000001.1"/>
</dbReference>
<dbReference type="PROSITE" id="PS50887">
    <property type="entry name" value="GGDEF"/>
    <property type="match status" value="1"/>
</dbReference>